<dbReference type="GO" id="GO:0031145">
    <property type="term" value="P:anaphase-promoting complex-dependent catabolic process"/>
    <property type="evidence" value="ECO:0007669"/>
    <property type="project" value="TreeGrafter"/>
</dbReference>
<organism evidence="9 10">
    <name type="scientific">Circinella minor</name>
    <dbReference type="NCBI Taxonomy" id="1195481"/>
    <lineage>
        <taxon>Eukaryota</taxon>
        <taxon>Fungi</taxon>
        <taxon>Fungi incertae sedis</taxon>
        <taxon>Mucoromycota</taxon>
        <taxon>Mucoromycotina</taxon>
        <taxon>Mucoromycetes</taxon>
        <taxon>Mucorales</taxon>
        <taxon>Lichtheimiaceae</taxon>
        <taxon>Circinella</taxon>
    </lineage>
</organism>
<dbReference type="SUPFAM" id="SSF48452">
    <property type="entry name" value="TPR-like"/>
    <property type="match status" value="1"/>
</dbReference>
<comment type="caution">
    <text evidence="9">The sequence shown here is derived from an EMBL/GenBank/DDBJ whole genome shotgun (WGS) entry which is preliminary data.</text>
</comment>
<feature type="repeat" description="TPR" evidence="7">
    <location>
        <begin position="442"/>
        <end position="475"/>
    </location>
</feature>
<proteinExistence type="predicted"/>
<feature type="repeat" description="TPR" evidence="7">
    <location>
        <begin position="408"/>
        <end position="441"/>
    </location>
</feature>
<dbReference type="GO" id="GO:0005680">
    <property type="term" value="C:anaphase-promoting complex"/>
    <property type="evidence" value="ECO:0007669"/>
    <property type="project" value="InterPro"/>
</dbReference>
<dbReference type="GO" id="GO:0016567">
    <property type="term" value="P:protein ubiquitination"/>
    <property type="evidence" value="ECO:0007669"/>
    <property type="project" value="TreeGrafter"/>
</dbReference>
<dbReference type="InterPro" id="IPR007192">
    <property type="entry name" value="APC8"/>
</dbReference>
<evidence type="ECO:0000256" key="2">
    <source>
        <dbReference type="ARBA" id="ARBA00022737"/>
    </source>
</evidence>
<dbReference type="PANTHER" id="PTHR12558:SF10">
    <property type="entry name" value="CELL DIVISION CYCLE PROTEIN 23 HOMOLOG"/>
    <property type="match status" value="1"/>
</dbReference>
<evidence type="ECO:0000256" key="7">
    <source>
        <dbReference type="PROSITE-ProRule" id="PRU00339"/>
    </source>
</evidence>
<sequence length="574" mass="68182">MSETYRPIRELNVGDIDAFRSQLRQSILICRERCLTLSAQWATEILDGITTKEEEQQQEEIPIISETTLICTDYESSLPSLTEKEHCKYQYARALFRMQQYDNVAFILKDYTAPRLLFLRLYAKYLAAEKRKNERIQDMFDVISDNSHSKNVDELDTIYQELKQFQEDKLDAFNLYLYGMLLRKKELNDQAATILLSSLKKYEYNWSAWMELGALVTSKKQFHDLEQVLNERMPKSIIKNFFFARRALEINLSQETFWNFMTPLQFHFQNSIYVKSQLATAYYDWFEYNEAEALFDQIRQENPCRLEDMDIYSNLLYLQGSRMKLSVLAHQCTRIDKYRPETCCIVANYHSARGEIKESVEYFKRALALDRDYHLAWTLLGHDYIELKNMHSAIECYRRAIDVNSRDYRAWYGLGQAYEILGLPFYATHYYQKTTELRPNDARMWKALGACYALLQRDREAIKWYKRAAECDPEGKHRIMIQLARTYDKLGETNVAADYYRRALDRYVEENQETEEIAEAGLFLARYHLEKSEWIEAEEYATAALDYNFPYYEDGKSVLEEIRARRTYETINSS</sequence>
<keyword evidence="4" id="KW-0833">Ubl conjugation pathway</keyword>
<dbReference type="GO" id="GO:0045842">
    <property type="term" value="P:positive regulation of mitotic metaphase/anaphase transition"/>
    <property type="evidence" value="ECO:0007669"/>
    <property type="project" value="TreeGrafter"/>
</dbReference>
<dbReference type="Proteomes" id="UP000646827">
    <property type="component" value="Unassembled WGS sequence"/>
</dbReference>
<dbReference type="EMBL" id="JAEPRB010000016">
    <property type="protein sequence ID" value="KAG2226456.1"/>
    <property type="molecule type" value="Genomic_DNA"/>
</dbReference>
<evidence type="ECO:0000259" key="8">
    <source>
        <dbReference type="Pfam" id="PF04049"/>
    </source>
</evidence>
<evidence type="ECO:0000256" key="5">
    <source>
        <dbReference type="ARBA" id="ARBA00022803"/>
    </source>
</evidence>
<name>A0A8H7SDS8_9FUNG</name>
<dbReference type="AlphaFoldDB" id="A0A8H7SDS8"/>
<evidence type="ECO:0000313" key="10">
    <source>
        <dbReference type="Proteomes" id="UP000646827"/>
    </source>
</evidence>
<evidence type="ECO:0000256" key="4">
    <source>
        <dbReference type="ARBA" id="ARBA00022786"/>
    </source>
</evidence>
<feature type="domain" description="Cdc23" evidence="8">
    <location>
        <begin position="19"/>
        <end position="279"/>
    </location>
</feature>
<dbReference type="InterPro" id="IPR019734">
    <property type="entry name" value="TPR_rpt"/>
</dbReference>
<keyword evidence="3" id="KW-0498">Mitosis</keyword>
<dbReference type="InterPro" id="IPR011990">
    <property type="entry name" value="TPR-like_helical_dom_sf"/>
</dbReference>
<evidence type="ECO:0000256" key="1">
    <source>
        <dbReference type="ARBA" id="ARBA00022618"/>
    </source>
</evidence>
<dbReference type="PANTHER" id="PTHR12558">
    <property type="entry name" value="CELL DIVISION CYCLE 16,23,27"/>
    <property type="match status" value="1"/>
</dbReference>
<dbReference type="OrthoDB" id="10262026at2759"/>
<dbReference type="SMART" id="SM00028">
    <property type="entry name" value="TPR"/>
    <property type="match status" value="6"/>
</dbReference>
<feature type="repeat" description="TPR" evidence="7">
    <location>
        <begin position="374"/>
        <end position="407"/>
    </location>
</feature>
<dbReference type="Pfam" id="PF13181">
    <property type="entry name" value="TPR_8"/>
    <property type="match status" value="1"/>
</dbReference>
<evidence type="ECO:0000256" key="3">
    <source>
        <dbReference type="ARBA" id="ARBA00022776"/>
    </source>
</evidence>
<dbReference type="PROSITE" id="PS50005">
    <property type="entry name" value="TPR"/>
    <property type="match status" value="3"/>
</dbReference>
<keyword evidence="10" id="KW-1185">Reference proteome</keyword>
<evidence type="ECO:0000256" key="6">
    <source>
        <dbReference type="ARBA" id="ARBA00023306"/>
    </source>
</evidence>
<evidence type="ECO:0000313" key="9">
    <source>
        <dbReference type="EMBL" id="KAG2226456.1"/>
    </source>
</evidence>
<protein>
    <recommendedName>
        <fullName evidence="8">Cdc23 domain-containing protein</fullName>
    </recommendedName>
</protein>
<dbReference type="Pfam" id="PF13424">
    <property type="entry name" value="TPR_12"/>
    <property type="match status" value="1"/>
</dbReference>
<dbReference type="Pfam" id="PF04049">
    <property type="entry name" value="ANAPC8"/>
    <property type="match status" value="1"/>
</dbReference>
<accession>A0A8H7SDS8</accession>
<reference evidence="9 10" key="1">
    <citation type="submission" date="2020-12" db="EMBL/GenBank/DDBJ databases">
        <title>Metabolic potential, ecology and presence of endohyphal bacteria is reflected in genomic diversity of Mucoromycotina.</title>
        <authorList>
            <person name="Muszewska A."/>
            <person name="Okrasinska A."/>
            <person name="Steczkiewicz K."/>
            <person name="Drgas O."/>
            <person name="Orlowska M."/>
            <person name="Perlinska-Lenart U."/>
            <person name="Aleksandrzak-Piekarczyk T."/>
            <person name="Szatraj K."/>
            <person name="Zielenkiewicz U."/>
            <person name="Pilsyk S."/>
            <person name="Malc E."/>
            <person name="Mieczkowski P."/>
            <person name="Kruszewska J.S."/>
            <person name="Biernat P."/>
            <person name="Pawlowska J."/>
        </authorList>
    </citation>
    <scope>NUCLEOTIDE SEQUENCE [LARGE SCALE GENOMIC DNA]</scope>
    <source>
        <strain evidence="9 10">CBS 142.35</strain>
    </source>
</reference>
<dbReference type="Pfam" id="PF13414">
    <property type="entry name" value="TPR_11"/>
    <property type="match status" value="1"/>
</dbReference>
<keyword evidence="5 7" id="KW-0802">TPR repeat</keyword>
<keyword evidence="1" id="KW-0132">Cell division</keyword>
<keyword evidence="6" id="KW-0131">Cell cycle</keyword>
<gene>
    <name evidence="9" type="ORF">INT45_014200</name>
</gene>
<keyword evidence="2" id="KW-0677">Repeat</keyword>
<dbReference type="GO" id="GO:0051301">
    <property type="term" value="P:cell division"/>
    <property type="evidence" value="ECO:0007669"/>
    <property type="project" value="UniProtKB-KW"/>
</dbReference>
<dbReference type="Gene3D" id="1.25.40.10">
    <property type="entry name" value="Tetratricopeptide repeat domain"/>
    <property type="match status" value="2"/>
</dbReference>